<dbReference type="AlphaFoldDB" id="A0A7Z8P3G2"/>
<organism evidence="1 2">
    <name type="scientific">Methanolobus vulcani</name>
    <dbReference type="NCBI Taxonomy" id="38026"/>
    <lineage>
        <taxon>Archaea</taxon>
        <taxon>Methanobacteriati</taxon>
        <taxon>Methanobacteriota</taxon>
        <taxon>Stenosarchaea group</taxon>
        <taxon>Methanomicrobia</taxon>
        <taxon>Methanosarcinales</taxon>
        <taxon>Methanosarcinaceae</taxon>
        <taxon>Methanolobus</taxon>
    </lineage>
</organism>
<dbReference type="Proteomes" id="UP000319335">
    <property type="component" value="Unassembled WGS sequence"/>
</dbReference>
<evidence type="ECO:0000313" key="1">
    <source>
        <dbReference type="EMBL" id="TQD28272.1"/>
    </source>
</evidence>
<dbReference type="OrthoDB" id="70849at2157"/>
<comment type="caution">
    <text evidence="1">The sequence shown here is derived from an EMBL/GenBank/DDBJ whole genome shotgun (WGS) entry which is preliminary data.</text>
</comment>
<dbReference type="SUPFAM" id="SSF57783">
    <property type="entry name" value="Zinc beta-ribbon"/>
    <property type="match status" value="1"/>
</dbReference>
<name>A0A7Z8P3G2_9EURY</name>
<accession>A0A7Z8P3G2</accession>
<evidence type="ECO:0000313" key="2">
    <source>
        <dbReference type="Proteomes" id="UP000319335"/>
    </source>
</evidence>
<proteinExistence type="predicted"/>
<sequence>MSERKRAHCPNCGSLTIDWKQIEGRWKCRQCGWKGYQPVYKSQESWEITKQDNTNWLKQLYDLHREHPEYNKSDLRKYGMMGEGTVNRYWKMFVTGKIHVIRPWGEVGI</sequence>
<keyword evidence="2" id="KW-1185">Reference proteome</keyword>
<dbReference type="RefSeq" id="WP_154808377.1">
    <property type="nucleotide sequence ID" value="NZ_VIAQ01000006.1"/>
</dbReference>
<dbReference type="EMBL" id="VIAQ01000006">
    <property type="protein sequence ID" value="TQD28272.1"/>
    <property type="molecule type" value="Genomic_DNA"/>
</dbReference>
<gene>
    <name evidence="1" type="ORF">FKV42_00955</name>
</gene>
<protein>
    <submittedName>
        <fullName evidence="1">Uncharacterized protein</fullName>
    </submittedName>
</protein>
<reference evidence="1 2" key="1">
    <citation type="submission" date="2019-06" db="EMBL/GenBank/DDBJ databases">
        <title>Draft genome sequence of Methanolobus vulcani B1d.</title>
        <authorList>
            <person name="Creighbaum A.J."/>
            <person name="Ticak T."/>
            <person name="Hariraju D."/>
            <person name="Arivett B.A."/>
            <person name="Ferguson D.J.Jr."/>
        </authorList>
    </citation>
    <scope>NUCLEOTIDE SEQUENCE [LARGE SCALE GENOMIC DNA]</scope>
    <source>
        <strain evidence="1 2">B1d</strain>
    </source>
</reference>